<comment type="caution">
    <text evidence="2">The sequence shown here is derived from an EMBL/GenBank/DDBJ whole genome shotgun (WGS) entry which is preliminary data.</text>
</comment>
<evidence type="ECO:0000313" key="3">
    <source>
        <dbReference type="Proteomes" id="UP001300763"/>
    </source>
</evidence>
<evidence type="ECO:0000256" key="1">
    <source>
        <dbReference type="SAM" id="MobiDB-lite"/>
    </source>
</evidence>
<evidence type="ECO:0008006" key="4">
    <source>
        <dbReference type="Google" id="ProtNLM"/>
    </source>
</evidence>
<feature type="compositionally biased region" description="Basic and acidic residues" evidence="1">
    <location>
        <begin position="98"/>
        <end position="124"/>
    </location>
</feature>
<evidence type="ECO:0000313" key="2">
    <source>
        <dbReference type="EMBL" id="MDD7967791.1"/>
    </source>
</evidence>
<gene>
    <name evidence="2" type="ORF">PGB27_20825</name>
</gene>
<dbReference type="RefSeq" id="WP_274202312.1">
    <property type="nucleotide sequence ID" value="NZ_JAQZAO010000009.1"/>
</dbReference>
<feature type="compositionally biased region" description="Basic and acidic residues" evidence="1">
    <location>
        <begin position="65"/>
        <end position="74"/>
    </location>
</feature>
<keyword evidence="3" id="KW-1185">Reference proteome</keyword>
<name>A0ABT5SYK2_9PSEU</name>
<protein>
    <recommendedName>
        <fullName evidence="4">DUF222 domain-containing protein</fullName>
    </recommendedName>
</protein>
<feature type="compositionally biased region" description="Basic and acidic residues" evidence="1">
    <location>
        <begin position="11"/>
        <end position="24"/>
    </location>
</feature>
<reference evidence="2 3" key="1">
    <citation type="submission" date="2023-02" db="EMBL/GenBank/DDBJ databases">
        <title>Genome sequencing required for Actinomycetospora new species description.</title>
        <authorList>
            <person name="Saimee Y."/>
            <person name="Duangmal K."/>
        </authorList>
    </citation>
    <scope>NUCLEOTIDE SEQUENCE [LARGE SCALE GENOMIC DNA]</scope>
    <source>
        <strain evidence="2 3">DW7H6</strain>
    </source>
</reference>
<dbReference type="EMBL" id="JAQZAO010000009">
    <property type="protein sequence ID" value="MDD7967791.1"/>
    <property type="molecule type" value="Genomic_DNA"/>
</dbReference>
<accession>A0ABT5SYK2</accession>
<sequence>MTAAEQADATAETRAEQRAREAAERAEWDRLSDIYFAHMNAIAPDQFHCFCGSLDDLREAVADLDRQAARDPARRPTAAQAANRGLAHQDHTQTLPDQARREQLNRWHADDRAAEHGADDADAE</sequence>
<dbReference type="Proteomes" id="UP001300763">
    <property type="component" value="Unassembled WGS sequence"/>
</dbReference>
<feature type="region of interest" description="Disordered" evidence="1">
    <location>
        <begin position="65"/>
        <end position="124"/>
    </location>
</feature>
<feature type="compositionally biased region" description="Low complexity" evidence="1">
    <location>
        <begin position="1"/>
        <end position="10"/>
    </location>
</feature>
<proteinExistence type="predicted"/>
<organism evidence="2 3">
    <name type="scientific">Actinomycetospora lemnae</name>
    <dbReference type="NCBI Taxonomy" id="3019891"/>
    <lineage>
        <taxon>Bacteria</taxon>
        <taxon>Bacillati</taxon>
        <taxon>Actinomycetota</taxon>
        <taxon>Actinomycetes</taxon>
        <taxon>Pseudonocardiales</taxon>
        <taxon>Pseudonocardiaceae</taxon>
        <taxon>Actinomycetospora</taxon>
    </lineage>
</organism>
<feature type="region of interest" description="Disordered" evidence="1">
    <location>
        <begin position="1"/>
        <end position="24"/>
    </location>
</feature>